<keyword evidence="4" id="KW-0479">Metal-binding</keyword>
<evidence type="ECO:0000259" key="8">
    <source>
        <dbReference type="PROSITE" id="PS50926"/>
    </source>
</evidence>
<dbReference type="FunFam" id="3.40.50.12160:FF:000003">
    <property type="entry name" value="CDK5 regulatory subunit-associated protein 1"/>
    <property type="match status" value="1"/>
</dbReference>
<dbReference type="AlphaFoldDB" id="S4RRT8"/>
<protein>
    <submittedName>
        <fullName evidence="11">CDK5 regulatory subunit associated protein 1</fullName>
    </submittedName>
</protein>
<proteinExistence type="predicted"/>
<dbReference type="SFLD" id="SFLDS00029">
    <property type="entry name" value="Radical_SAM"/>
    <property type="match status" value="1"/>
</dbReference>
<dbReference type="InterPro" id="IPR020612">
    <property type="entry name" value="Methylthiotransferase_CS"/>
</dbReference>
<dbReference type="SFLD" id="SFLDG01061">
    <property type="entry name" value="methylthiotransferase"/>
    <property type="match status" value="1"/>
</dbReference>
<keyword evidence="3" id="KW-0949">S-adenosyl-L-methionine</keyword>
<evidence type="ECO:0000256" key="1">
    <source>
        <dbReference type="ARBA" id="ARBA00001966"/>
    </source>
</evidence>
<evidence type="ECO:0000256" key="3">
    <source>
        <dbReference type="ARBA" id="ARBA00022691"/>
    </source>
</evidence>
<dbReference type="Pfam" id="PF01938">
    <property type="entry name" value="TRAM"/>
    <property type="match status" value="1"/>
</dbReference>
<feature type="compositionally biased region" description="Acidic residues" evidence="7">
    <location>
        <begin position="20"/>
        <end position="31"/>
    </location>
</feature>
<dbReference type="SUPFAM" id="SSF102114">
    <property type="entry name" value="Radical SAM enzymes"/>
    <property type="match status" value="1"/>
</dbReference>
<dbReference type="HOGENOM" id="CLU_018697_2_1_1"/>
<keyword evidence="6" id="KW-0411">Iron-sulfur</keyword>
<evidence type="ECO:0000259" key="9">
    <source>
        <dbReference type="PROSITE" id="PS51449"/>
    </source>
</evidence>
<dbReference type="Pfam" id="PF00919">
    <property type="entry name" value="UPF0004"/>
    <property type="match status" value="1"/>
</dbReference>
<evidence type="ECO:0000313" key="11">
    <source>
        <dbReference type="Ensembl" id="ENSPMAP00000007925.1"/>
    </source>
</evidence>
<dbReference type="Gene3D" id="3.80.30.20">
    <property type="entry name" value="tm_1862 like domain"/>
    <property type="match status" value="1"/>
</dbReference>
<dbReference type="GO" id="GO:0005739">
    <property type="term" value="C:mitochondrion"/>
    <property type="evidence" value="ECO:0007669"/>
    <property type="project" value="TreeGrafter"/>
</dbReference>
<comment type="cofactor">
    <cofactor evidence="1">
        <name>[4Fe-4S] cluster</name>
        <dbReference type="ChEBI" id="CHEBI:49883"/>
    </cofactor>
</comment>
<dbReference type="InterPro" id="IPR006638">
    <property type="entry name" value="Elp3/MiaA/NifB-like_rSAM"/>
</dbReference>
<evidence type="ECO:0000256" key="4">
    <source>
        <dbReference type="ARBA" id="ARBA00022723"/>
    </source>
</evidence>
<dbReference type="SFLD" id="SFLDG01082">
    <property type="entry name" value="B12-binding_domain_containing"/>
    <property type="match status" value="1"/>
</dbReference>
<feature type="domain" description="TRAM" evidence="8">
    <location>
        <begin position="458"/>
        <end position="533"/>
    </location>
</feature>
<sequence length="544" mass="59599">RLGEGPSLRDFVQASVEGGGADEVDEEDEDLTPPYLRPDALWGHGRKVYFETYGCQMNTSDTEIAWAILQKQGYFRTDNLAEADVILAVTCAIRDKAEQTVWRRVERFRHLKRERQKRGGAALQIGILGCMAERLKRDILDRERAVDVVAGPDAYRGLPHLLARARSHQEAIDVALSVDETYADVVPLRADPSAPSAFVSVMRGCNNMCTYCIVPFTRGRERSRPLASVLAEVGVLLQQGVKEVVLLGQNVNSYCDTSQPAAGTPPEGPPDGGPSALSRGFGSVCRRLTPAPDRREVRFAELLAAVSELDPEMRVRFTSPHPKDFPDEVLQVIRERPNICKQIHLPAQSGSSSVLARMGRGAQDRDPFLVLVEGVSQGPVNVSLDNQSLSVSKTKMSWLVVFLLKSKHLCCPRATRACVEQKTRASHRLRDDVPPSVKQRRLSELIAAFRESASDLNAARVGSTQLVLVEGASRRSQLELSGRTDGNARVVFPDVLLPDGAGSPALASARRGDYVAVKITSSSSQSLRGTALHRTTLREFHATP</sequence>
<name>S4RRT8_PETMA</name>
<dbReference type="GeneTree" id="ENSGT00940000165667"/>
<dbReference type="GO" id="GO:0035597">
    <property type="term" value="F:tRNA-2-methylthio-N(6)-dimethylallyladenosine(37) synthase activity"/>
    <property type="evidence" value="ECO:0007669"/>
    <property type="project" value="TreeGrafter"/>
</dbReference>
<dbReference type="InterPro" id="IPR038135">
    <property type="entry name" value="Methylthiotransferase_N_sf"/>
</dbReference>
<dbReference type="Gene3D" id="3.40.50.12160">
    <property type="entry name" value="Methylthiotransferase, N-terminal domain"/>
    <property type="match status" value="1"/>
</dbReference>
<dbReference type="InterPro" id="IPR023404">
    <property type="entry name" value="rSAM_horseshoe"/>
</dbReference>
<evidence type="ECO:0000256" key="5">
    <source>
        <dbReference type="ARBA" id="ARBA00023004"/>
    </source>
</evidence>
<reference evidence="11" key="2">
    <citation type="submission" date="2025-09" db="UniProtKB">
        <authorList>
            <consortium name="Ensembl"/>
        </authorList>
    </citation>
    <scope>IDENTIFICATION</scope>
</reference>
<dbReference type="InterPro" id="IPR005839">
    <property type="entry name" value="Methylthiotransferase"/>
</dbReference>
<feature type="domain" description="Radical SAM core" evidence="10">
    <location>
        <begin position="191"/>
        <end position="455"/>
    </location>
</feature>
<keyword evidence="5" id="KW-0408">Iron</keyword>
<evidence type="ECO:0000256" key="6">
    <source>
        <dbReference type="ARBA" id="ARBA00023014"/>
    </source>
</evidence>
<accession>S4RRT8</accession>
<organism evidence="11">
    <name type="scientific">Petromyzon marinus</name>
    <name type="common">Sea lamprey</name>
    <dbReference type="NCBI Taxonomy" id="7757"/>
    <lineage>
        <taxon>Eukaryota</taxon>
        <taxon>Metazoa</taxon>
        <taxon>Chordata</taxon>
        <taxon>Craniata</taxon>
        <taxon>Vertebrata</taxon>
        <taxon>Cyclostomata</taxon>
        <taxon>Hyperoartia</taxon>
        <taxon>Petromyzontiformes</taxon>
        <taxon>Petromyzontidae</taxon>
        <taxon>Petromyzon</taxon>
    </lineage>
</organism>
<dbReference type="Ensembl" id="ENSPMAT00000007960.1">
    <property type="protein sequence ID" value="ENSPMAP00000007925.1"/>
    <property type="gene ID" value="ENSPMAG00000007185.1"/>
</dbReference>
<dbReference type="InterPro" id="IPR013848">
    <property type="entry name" value="Methylthiotransferase_N"/>
</dbReference>
<feature type="region of interest" description="Disordered" evidence="7">
    <location>
        <begin position="257"/>
        <end position="279"/>
    </location>
</feature>
<dbReference type="InterPro" id="IPR058240">
    <property type="entry name" value="rSAM_sf"/>
</dbReference>
<evidence type="ECO:0000259" key="10">
    <source>
        <dbReference type="PROSITE" id="PS51918"/>
    </source>
</evidence>
<dbReference type="SMART" id="SM00729">
    <property type="entry name" value="Elp3"/>
    <property type="match status" value="1"/>
</dbReference>
<feature type="region of interest" description="Disordered" evidence="7">
    <location>
        <begin position="1"/>
        <end position="32"/>
    </location>
</feature>
<keyword evidence="2" id="KW-0004">4Fe-4S</keyword>
<dbReference type="Pfam" id="PF04055">
    <property type="entry name" value="Radical_SAM"/>
    <property type="match status" value="1"/>
</dbReference>
<dbReference type="OMA" id="CEHFHIP"/>
<dbReference type="InterPro" id="IPR007197">
    <property type="entry name" value="rSAM"/>
</dbReference>
<dbReference type="PROSITE" id="PS50926">
    <property type="entry name" value="TRAM"/>
    <property type="match status" value="1"/>
</dbReference>
<feature type="domain" description="MTTase N-terminal" evidence="9">
    <location>
        <begin position="46"/>
        <end position="167"/>
    </location>
</feature>
<dbReference type="STRING" id="7757.ENSPMAP00000007925"/>
<dbReference type="SFLD" id="SFLDF00413">
    <property type="entry name" value="CDK5RAP1"/>
    <property type="match status" value="1"/>
</dbReference>
<evidence type="ECO:0000256" key="7">
    <source>
        <dbReference type="SAM" id="MobiDB-lite"/>
    </source>
</evidence>
<dbReference type="PROSITE" id="PS01278">
    <property type="entry name" value="MTTASE_RADICAL"/>
    <property type="match status" value="1"/>
</dbReference>
<dbReference type="PANTHER" id="PTHR43020:SF2">
    <property type="entry name" value="MITOCHONDRIAL TRNA METHYLTHIOTRANSFERASE CDK5RAP1"/>
    <property type="match status" value="1"/>
</dbReference>
<dbReference type="GO" id="GO:0046872">
    <property type="term" value="F:metal ion binding"/>
    <property type="evidence" value="ECO:0007669"/>
    <property type="project" value="UniProtKB-KW"/>
</dbReference>
<dbReference type="PROSITE" id="PS51918">
    <property type="entry name" value="RADICAL_SAM"/>
    <property type="match status" value="1"/>
</dbReference>
<dbReference type="PROSITE" id="PS51449">
    <property type="entry name" value="MTTASE_N"/>
    <property type="match status" value="1"/>
</dbReference>
<reference evidence="11" key="1">
    <citation type="submission" date="2025-08" db="UniProtKB">
        <authorList>
            <consortium name="Ensembl"/>
        </authorList>
    </citation>
    <scope>IDENTIFICATION</scope>
</reference>
<dbReference type="InterPro" id="IPR002792">
    <property type="entry name" value="TRAM_dom"/>
</dbReference>
<dbReference type="GO" id="GO:0051539">
    <property type="term" value="F:4 iron, 4 sulfur cluster binding"/>
    <property type="evidence" value="ECO:0007669"/>
    <property type="project" value="UniProtKB-KW"/>
</dbReference>
<dbReference type="GO" id="GO:0005829">
    <property type="term" value="C:cytosol"/>
    <property type="evidence" value="ECO:0007669"/>
    <property type="project" value="TreeGrafter"/>
</dbReference>
<dbReference type="PANTHER" id="PTHR43020">
    <property type="entry name" value="CDK5 REGULATORY SUBUNIT-ASSOCIATED PROTEIN 1"/>
    <property type="match status" value="1"/>
</dbReference>
<evidence type="ECO:0000256" key="2">
    <source>
        <dbReference type="ARBA" id="ARBA00022485"/>
    </source>
</evidence>